<feature type="non-terminal residue" evidence="2">
    <location>
        <position position="1"/>
    </location>
</feature>
<protein>
    <submittedName>
        <fullName evidence="2">LORF2 protein</fullName>
    </submittedName>
</protein>
<keyword evidence="1" id="KW-0812">Transmembrane</keyword>
<dbReference type="EMBL" id="VOAJ01004973">
    <property type="protein sequence ID" value="KAF0876820.1"/>
    <property type="molecule type" value="Genomic_DNA"/>
</dbReference>
<comment type="caution">
    <text evidence="2">The sequence shown here is derived from an EMBL/GenBank/DDBJ whole genome shotgun (WGS) entry which is preliminary data.</text>
</comment>
<keyword evidence="3" id="KW-1185">Reference proteome</keyword>
<keyword evidence="1" id="KW-0472">Membrane</keyword>
<organism evidence="2 3">
    <name type="scientific">Crocuta crocuta</name>
    <name type="common">Spotted hyena</name>
    <dbReference type="NCBI Taxonomy" id="9678"/>
    <lineage>
        <taxon>Eukaryota</taxon>
        <taxon>Metazoa</taxon>
        <taxon>Chordata</taxon>
        <taxon>Craniata</taxon>
        <taxon>Vertebrata</taxon>
        <taxon>Euteleostomi</taxon>
        <taxon>Mammalia</taxon>
        <taxon>Eutheria</taxon>
        <taxon>Laurasiatheria</taxon>
        <taxon>Carnivora</taxon>
        <taxon>Feliformia</taxon>
        <taxon>Hyaenidae</taxon>
        <taxon>Crocuta</taxon>
    </lineage>
</organism>
<evidence type="ECO:0000313" key="3">
    <source>
        <dbReference type="Proteomes" id="UP000475037"/>
    </source>
</evidence>
<proteinExistence type="predicted"/>
<feature type="non-terminal residue" evidence="2">
    <location>
        <position position="219"/>
    </location>
</feature>
<gene>
    <name evidence="2" type="ORF">FOF47_R05625</name>
</gene>
<dbReference type="Proteomes" id="UP000475037">
    <property type="component" value="Unassembled WGS sequence"/>
</dbReference>
<keyword evidence="1" id="KW-1133">Transmembrane helix</keyword>
<evidence type="ECO:0000313" key="2">
    <source>
        <dbReference type="EMBL" id="KAF0876820.1"/>
    </source>
</evidence>
<feature type="transmembrane region" description="Helical" evidence="1">
    <location>
        <begin position="99"/>
        <end position="125"/>
    </location>
</feature>
<sequence length="219" mass="25936">KTNNPVKKWAEDMNRYFSKEDIQMANTNMKKSSTSLIFREIQIKTTLRYYLIRVRVAKINNSGNNRCWRGCREMGTLLHWPSPPCWQDCKWVDTFWKAIWIYISEATIFLLLGIYYPAIALLGICPRDTEMLRHRSTCTPMFIAALSTIAKTWKEPKCPSTDEWIKKMWFIYTMEYYMAMRNNEIWPCVATWMDLEGVMLSEISQAEKDKYMFARIGGL</sequence>
<reference evidence="2 3" key="1">
    <citation type="submission" date="2019-11" db="EMBL/GenBank/DDBJ databases">
        <authorList>
            <person name="Yang C."/>
            <person name="Li F."/>
        </authorList>
    </citation>
    <scope>NUCLEOTIDE SEQUENCE [LARGE SCALE GENOMIC DNA]</scope>
    <source>
        <strain evidence="2">KB4526</strain>
        <tissue evidence="2">Muscle</tissue>
    </source>
</reference>
<evidence type="ECO:0000256" key="1">
    <source>
        <dbReference type="SAM" id="Phobius"/>
    </source>
</evidence>
<dbReference type="AlphaFoldDB" id="A0A6G1AMN0"/>
<name>A0A6G1AMN0_CROCR</name>
<accession>A0A6G1AMN0</accession>